<evidence type="ECO:0000256" key="6">
    <source>
        <dbReference type="ARBA" id="ARBA00022777"/>
    </source>
</evidence>
<keyword evidence="7 9" id="KW-0067">ATP-binding</keyword>
<dbReference type="NCBIfam" id="NF002834">
    <property type="entry name" value="PRK03011.1-5"/>
    <property type="match status" value="1"/>
</dbReference>
<evidence type="ECO:0000256" key="1">
    <source>
        <dbReference type="ARBA" id="ARBA00004496"/>
    </source>
</evidence>
<accession>A0A1M4SWC3</accession>
<dbReference type="InterPro" id="IPR000890">
    <property type="entry name" value="Aliphatic_acid_kin_short-chain"/>
</dbReference>
<dbReference type="InterPro" id="IPR001279">
    <property type="entry name" value="Metallo-B-lactamas"/>
</dbReference>
<evidence type="ECO:0000256" key="8">
    <source>
        <dbReference type="ARBA" id="ARBA00048596"/>
    </source>
</evidence>
<dbReference type="RefSeq" id="WP_084067553.1">
    <property type="nucleotide sequence ID" value="NZ_FQVI01000001.1"/>
</dbReference>
<dbReference type="NCBIfam" id="TIGR02707">
    <property type="entry name" value="butyr_kinase"/>
    <property type="match status" value="1"/>
</dbReference>
<comment type="subcellular location">
    <subcellularLocation>
        <location evidence="1 9">Cytoplasm</location>
    </subcellularLocation>
</comment>
<dbReference type="Gene3D" id="3.60.15.10">
    <property type="entry name" value="Ribonuclease Z/Hydroxyacylglutathione hydrolase-like"/>
    <property type="match status" value="1"/>
</dbReference>
<dbReference type="SUPFAM" id="SSF56281">
    <property type="entry name" value="Metallo-hydrolase/oxidoreductase"/>
    <property type="match status" value="1"/>
</dbReference>
<dbReference type="GO" id="GO:0006083">
    <property type="term" value="P:acetate metabolic process"/>
    <property type="evidence" value="ECO:0007669"/>
    <property type="project" value="TreeGrafter"/>
</dbReference>
<dbReference type="GO" id="GO:0005737">
    <property type="term" value="C:cytoplasm"/>
    <property type="evidence" value="ECO:0007669"/>
    <property type="project" value="UniProtKB-SubCell"/>
</dbReference>
<dbReference type="EMBL" id="FQVI01000001">
    <property type="protein sequence ID" value="SHE36479.1"/>
    <property type="molecule type" value="Genomic_DNA"/>
</dbReference>
<comment type="catalytic activity">
    <reaction evidence="8 9">
        <text>butanoate + ATP = butanoyl phosphate + ADP</text>
        <dbReference type="Rhea" id="RHEA:13585"/>
        <dbReference type="ChEBI" id="CHEBI:17968"/>
        <dbReference type="ChEBI" id="CHEBI:30616"/>
        <dbReference type="ChEBI" id="CHEBI:58079"/>
        <dbReference type="ChEBI" id="CHEBI:456216"/>
        <dbReference type="EC" id="2.7.2.7"/>
    </reaction>
</comment>
<keyword evidence="3 9" id="KW-0963">Cytoplasm</keyword>
<dbReference type="PROSITE" id="PS01075">
    <property type="entry name" value="ACETATE_KINASE_1"/>
    <property type="match status" value="1"/>
</dbReference>
<dbReference type="GO" id="GO:0047761">
    <property type="term" value="F:butyrate kinase activity"/>
    <property type="evidence" value="ECO:0007669"/>
    <property type="project" value="UniProtKB-UniRule"/>
</dbReference>
<reference evidence="12 13" key="1">
    <citation type="submission" date="2016-11" db="EMBL/GenBank/DDBJ databases">
        <authorList>
            <person name="Jaros S."/>
            <person name="Januszkiewicz K."/>
            <person name="Wedrychowicz H."/>
        </authorList>
    </citation>
    <scope>NUCLEOTIDE SEQUENCE [LARGE SCALE GENOMIC DNA]</scope>
    <source>
        <strain evidence="12 13">DSM 17459</strain>
    </source>
</reference>
<dbReference type="PANTHER" id="PTHR21060:SF15">
    <property type="entry name" value="ACETATE KINASE-RELATED"/>
    <property type="match status" value="1"/>
</dbReference>
<dbReference type="AlphaFoldDB" id="A0A1M4SWC3"/>
<comment type="similarity">
    <text evidence="2 9 10">Belongs to the acetokinase family.</text>
</comment>
<dbReference type="Pfam" id="PF00871">
    <property type="entry name" value="Acetate_kinase"/>
    <property type="match status" value="1"/>
</dbReference>
<evidence type="ECO:0000313" key="13">
    <source>
        <dbReference type="Proteomes" id="UP000184245"/>
    </source>
</evidence>
<evidence type="ECO:0000256" key="3">
    <source>
        <dbReference type="ARBA" id="ARBA00022490"/>
    </source>
</evidence>
<keyword evidence="4 9" id="KW-0808">Transferase</keyword>
<evidence type="ECO:0000256" key="2">
    <source>
        <dbReference type="ARBA" id="ARBA00008748"/>
    </source>
</evidence>
<evidence type="ECO:0000256" key="10">
    <source>
        <dbReference type="RuleBase" id="RU003835"/>
    </source>
</evidence>
<dbReference type="SUPFAM" id="SSF53067">
    <property type="entry name" value="Actin-like ATPase domain"/>
    <property type="match status" value="2"/>
</dbReference>
<dbReference type="EC" id="2.7.2.7" evidence="9"/>
<dbReference type="GO" id="GO:0008776">
    <property type="term" value="F:acetate kinase activity"/>
    <property type="evidence" value="ECO:0007669"/>
    <property type="project" value="TreeGrafter"/>
</dbReference>
<dbReference type="STRING" id="1122155.SAMN02745158_00295"/>
<evidence type="ECO:0000256" key="4">
    <source>
        <dbReference type="ARBA" id="ARBA00022679"/>
    </source>
</evidence>
<evidence type="ECO:0000256" key="5">
    <source>
        <dbReference type="ARBA" id="ARBA00022741"/>
    </source>
</evidence>
<dbReference type="Gene3D" id="3.30.420.40">
    <property type="match status" value="2"/>
</dbReference>
<dbReference type="InterPro" id="IPR043129">
    <property type="entry name" value="ATPase_NBD"/>
</dbReference>
<dbReference type="CDD" id="cd24011">
    <property type="entry name" value="ASKHA_NBD_BK"/>
    <property type="match status" value="1"/>
</dbReference>
<sequence length="582" mass="63718">MDSEIQYISYKLFADPVQVNGYLLYAPDSKEALVIDPGGEPDRIMKDLQIHGLKLKYILLTHGHFDHIGGAAELREATGARICMSPLDAQFITDSRWNAADFVHRPPVPVFPLEIPLKDHDALYLGTQAVRILATPGHTPGGISACIPGHLFCGDTILKGELGRSDLPGADVPQSKVSIRKKIFTLPGDTVIHCGHGEETSVAYEKKNNRILCQEQKGRTFAMEKIYRILCINPGSTSTKLAVFHNQIKLDESNLEHSAEVIHRYPDIVSQLPMRKEAIYSYLEQQGIKPEEIDVIAARGCPAGRVYHAGAYRIDRDMADACLKPENAVHAMCLAPVIAYEWVKDFGIPAYNYDVVMVDEMKEVARITGLPTIKRNASCHVLNTKAVAREVAEGMGRSYDQVNLIMCHLGGGCSVSMHEHGRITDAVSNGEGTFSPSRAGTFANNALIKLCFSGIYTEKSLKDLFANSCGLAAHLGTNDCREAERRIEEGDEKARQVYEALAYNIAKDIGTMAVTTGGNVDAVVLTGGIAHSRMLTGMVEELVRFIAPVIIRPGAIEMEALAAGVLRVLRGKEKAYTFAEPF</sequence>
<keyword evidence="13" id="KW-1185">Reference proteome</keyword>
<evidence type="ECO:0000313" key="12">
    <source>
        <dbReference type="EMBL" id="SHE36479.1"/>
    </source>
</evidence>
<dbReference type="GO" id="GO:0005524">
    <property type="term" value="F:ATP binding"/>
    <property type="evidence" value="ECO:0007669"/>
    <property type="project" value="UniProtKB-KW"/>
</dbReference>
<dbReference type="PANTHER" id="PTHR21060">
    <property type="entry name" value="ACETATE KINASE"/>
    <property type="match status" value="1"/>
</dbReference>
<dbReference type="InterPro" id="IPR011245">
    <property type="entry name" value="Butyrate_kin"/>
</dbReference>
<proteinExistence type="inferred from homology"/>
<evidence type="ECO:0000256" key="9">
    <source>
        <dbReference type="HAMAP-Rule" id="MF_00542"/>
    </source>
</evidence>
<feature type="domain" description="Metallo-beta-lactamase" evidence="11">
    <location>
        <begin position="18"/>
        <end position="196"/>
    </location>
</feature>
<organism evidence="12 13">
    <name type="scientific">Lactonifactor longoviformis DSM 17459</name>
    <dbReference type="NCBI Taxonomy" id="1122155"/>
    <lineage>
        <taxon>Bacteria</taxon>
        <taxon>Bacillati</taxon>
        <taxon>Bacillota</taxon>
        <taxon>Clostridia</taxon>
        <taxon>Eubacteriales</taxon>
        <taxon>Clostridiaceae</taxon>
        <taxon>Lactonifactor</taxon>
    </lineage>
</organism>
<dbReference type="HAMAP" id="MF_00542">
    <property type="entry name" value="Butyrate_kinase"/>
    <property type="match status" value="1"/>
</dbReference>
<dbReference type="InterPro" id="IPR036866">
    <property type="entry name" value="RibonucZ/Hydroxyglut_hydro"/>
</dbReference>
<evidence type="ECO:0000259" key="11">
    <source>
        <dbReference type="SMART" id="SM00849"/>
    </source>
</evidence>
<evidence type="ECO:0000256" key="7">
    <source>
        <dbReference type="ARBA" id="ARBA00022840"/>
    </source>
</evidence>
<dbReference type="InterPro" id="IPR023865">
    <property type="entry name" value="Aliphatic_acid_kinase_CS"/>
</dbReference>
<keyword evidence="5 9" id="KW-0547">Nucleotide-binding</keyword>
<dbReference type="PRINTS" id="PR00471">
    <property type="entry name" value="ACETATEKNASE"/>
</dbReference>
<dbReference type="Pfam" id="PF00753">
    <property type="entry name" value="Lactamase_B"/>
    <property type="match status" value="1"/>
</dbReference>
<name>A0A1M4SWC3_9CLOT</name>
<dbReference type="CDD" id="cd06262">
    <property type="entry name" value="metallo-hydrolase-like_MBL-fold"/>
    <property type="match status" value="1"/>
</dbReference>
<gene>
    <name evidence="9" type="primary">buk</name>
    <name evidence="12" type="ORF">SAMN02745158_00295</name>
</gene>
<keyword evidence="6 9" id="KW-0418">Kinase</keyword>
<dbReference type="SMART" id="SM00849">
    <property type="entry name" value="Lactamase_B"/>
    <property type="match status" value="1"/>
</dbReference>
<protein>
    <recommendedName>
        <fullName evidence="9">Probable butyrate kinase</fullName>
        <shortName evidence="9">BK</shortName>
        <ecNumber evidence="9">2.7.2.7</ecNumber>
    </recommendedName>
    <alternativeName>
        <fullName evidence="9">Branched-chain carboxylic acid kinase</fullName>
    </alternativeName>
</protein>
<dbReference type="Proteomes" id="UP000184245">
    <property type="component" value="Unassembled WGS sequence"/>
</dbReference>
<dbReference type="OrthoDB" id="9802248at2"/>